<dbReference type="EMBL" id="JASSOM010000074">
    <property type="protein sequence ID" value="MDK9365454.1"/>
    <property type="molecule type" value="Genomic_DNA"/>
</dbReference>
<evidence type="ECO:0000313" key="3">
    <source>
        <dbReference type="Proteomes" id="UP001223214"/>
    </source>
</evidence>
<protein>
    <recommendedName>
        <fullName evidence="4">EcsC family protein</fullName>
    </recommendedName>
</protein>
<evidence type="ECO:0008006" key="4">
    <source>
        <dbReference type="Google" id="ProtNLM"/>
    </source>
</evidence>
<evidence type="ECO:0000313" key="2">
    <source>
        <dbReference type="EMBL" id="MDK9365454.1"/>
    </source>
</evidence>
<reference evidence="2 3" key="1">
    <citation type="submission" date="2023-06" db="EMBL/GenBank/DDBJ databases">
        <title>Identification and characterization of antibiotic-resistant Gram-negative bacteria.</title>
        <authorList>
            <person name="Cho G.-S."/>
            <person name="Lee J."/>
            <person name="Tai E."/>
            <person name="Jeong S."/>
            <person name="Kim I."/>
            <person name="Kim B.-E."/>
            <person name="Jeong M.-I."/>
            <person name="Oh K.-K."/>
            <person name="Franz C.M.A.P."/>
        </authorList>
    </citation>
    <scope>NUCLEOTIDE SEQUENCE [LARGE SCALE GENOMIC DNA]</scope>
    <source>
        <strain evidence="2 3">V106_12</strain>
    </source>
</reference>
<name>A0AAP4FXE1_9ENTR</name>
<feature type="compositionally biased region" description="Basic and acidic residues" evidence="1">
    <location>
        <begin position="1"/>
        <end position="19"/>
    </location>
</feature>
<dbReference type="Proteomes" id="UP001223214">
    <property type="component" value="Unassembled WGS sequence"/>
</dbReference>
<dbReference type="RefSeq" id="WP_285148418.1">
    <property type="nucleotide sequence ID" value="NZ_JASSOM010000074.1"/>
</dbReference>
<dbReference type="AlphaFoldDB" id="A0AAP4FXE1"/>
<sequence length="239" mass="25479">MEPIYPHDDEHEEYDEHSSDAVNNDSDPEEAYEGRPRNLHAIAGWLYDKAVSGIAGIESAETLAARYLADARGDTLLAARNLIYWESIKAGSSGFLSGMGGVVALPVTLPLNITSVLFLQTRLVAALACLGRHRLSDERIRALAGLCLCGNAAKALLQDLTLQAVDRWTATVAQQVTEKTLALLATRAGLVSAENIVRLLPLAGGVVSGAVDIASTRTIGHIARTTFLNPVSQPEGLLQ</sequence>
<proteinExistence type="predicted"/>
<keyword evidence="3" id="KW-1185">Reference proteome</keyword>
<organism evidence="2 3">
    <name type="scientific">Lelliottia wanjuensis</name>
    <dbReference type="NCBI Taxonomy" id="3050585"/>
    <lineage>
        <taxon>Bacteria</taxon>
        <taxon>Pseudomonadati</taxon>
        <taxon>Pseudomonadota</taxon>
        <taxon>Gammaproteobacteria</taxon>
        <taxon>Enterobacterales</taxon>
        <taxon>Enterobacteriaceae</taxon>
        <taxon>Lelliottia</taxon>
    </lineage>
</organism>
<gene>
    <name evidence="2" type="ORF">QQF32_19865</name>
</gene>
<accession>A0AAP4FXE1</accession>
<feature type="region of interest" description="Disordered" evidence="1">
    <location>
        <begin position="1"/>
        <end position="33"/>
    </location>
</feature>
<comment type="caution">
    <text evidence="2">The sequence shown here is derived from an EMBL/GenBank/DDBJ whole genome shotgun (WGS) entry which is preliminary data.</text>
</comment>
<evidence type="ECO:0000256" key="1">
    <source>
        <dbReference type="SAM" id="MobiDB-lite"/>
    </source>
</evidence>